<dbReference type="Proteomes" id="UP001217089">
    <property type="component" value="Unassembled WGS sequence"/>
</dbReference>
<name>A0ABQ9ELQ5_TEGGR</name>
<dbReference type="Gene3D" id="3.30.200.20">
    <property type="entry name" value="Phosphorylase Kinase, domain 1"/>
    <property type="match status" value="1"/>
</dbReference>
<feature type="region of interest" description="Disordered" evidence="1">
    <location>
        <begin position="358"/>
        <end position="396"/>
    </location>
</feature>
<protein>
    <submittedName>
        <fullName evidence="2">Uncharacterized protein</fullName>
    </submittedName>
</protein>
<feature type="compositionally biased region" description="Basic and acidic residues" evidence="1">
    <location>
        <begin position="379"/>
        <end position="396"/>
    </location>
</feature>
<gene>
    <name evidence="2" type="ORF">KUTeg_018394</name>
</gene>
<reference evidence="2 3" key="1">
    <citation type="submission" date="2022-12" db="EMBL/GenBank/DDBJ databases">
        <title>Chromosome-level genome of Tegillarca granosa.</title>
        <authorList>
            <person name="Kim J."/>
        </authorList>
    </citation>
    <scope>NUCLEOTIDE SEQUENCE [LARGE SCALE GENOMIC DNA]</scope>
    <source>
        <strain evidence="2">Teg-2019</strain>
        <tissue evidence="2">Adductor muscle</tissue>
    </source>
</reference>
<dbReference type="EMBL" id="JARBDR010000903">
    <property type="protein sequence ID" value="KAJ8304811.1"/>
    <property type="molecule type" value="Genomic_DNA"/>
</dbReference>
<evidence type="ECO:0000256" key="1">
    <source>
        <dbReference type="SAM" id="MobiDB-lite"/>
    </source>
</evidence>
<feature type="region of interest" description="Disordered" evidence="1">
    <location>
        <begin position="192"/>
        <end position="226"/>
    </location>
</feature>
<dbReference type="SUPFAM" id="SSF56112">
    <property type="entry name" value="Protein kinase-like (PK-like)"/>
    <property type="match status" value="1"/>
</dbReference>
<feature type="compositionally biased region" description="Low complexity" evidence="1">
    <location>
        <begin position="366"/>
        <end position="377"/>
    </location>
</feature>
<organism evidence="2 3">
    <name type="scientific">Tegillarca granosa</name>
    <name type="common">Malaysian cockle</name>
    <name type="synonym">Anadara granosa</name>
    <dbReference type="NCBI Taxonomy" id="220873"/>
    <lineage>
        <taxon>Eukaryota</taxon>
        <taxon>Metazoa</taxon>
        <taxon>Spiralia</taxon>
        <taxon>Lophotrochozoa</taxon>
        <taxon>Mollusca</taxon>
        <taxon>Bivalvia</taxon>
        <taxon>Autobranchia</taxon>
        <taxon>Pteriomorphia</taxon>
        <taxon>Arcoida</taxon>
        <taxon>Arcoidea</taxon>
        <taxon>Arcidae</taxon>
        <taxon>Tegillarca</taxon>
    </lineage>
</organism>
<sequence>MFTILSAIDLLDKLLHFNPEKRLTAEEALCHPYLVQYSCPSDEPTVMRAFHIEHEVDELSPKTLRRMISEEVDSTNPAQMCGNQTDNSRNNDRNNQITEDQTCYELEISLSTDVEIEMEKLKVALEDIDILRVENKLTNNDTENLPCKELEVIVDLPDEENKKEQLSPKEEKITEKEKNSFEEKEDILVELTDLTNNKESSKTKNQRHTKKKSGNIKDKDRLNEVKRAESPREMDLKFNKNSLKYEGNLEFPKMKYKGKDRIIKVKIENAKNEKMKKNENSKYVSGSERDFDSMYRLPTEHLTRRRNSRNERLLGSRKLHEEVNARLKLAERDKEKCFGAVGGNMSLSVDFREEAACLNKEDQGQRSRSSSGSSGSGILREDSPTSDEQHQRRFEH</sequence>
<dbReference type="InterPro" id="IPR011009">
    <property type="entry name" value="Kinase-like_dom_sf"/>
</dbReference>
<accession>A0ABQ9ELQ5</accession>
<keyword evidence="3" id="KW-1185">Reference proteome</keyword>
<evidence type="ECO:0000313" key="3">
    <source>
        <dbReference type="Proteomes" id="UP001217089"/>
    </source>
</evidence>
<comment type="caution">
    <text evidence="2">The sequence shown here is derived from an EMBL/GenBank/DDBJ whole genome shotgun (WGS) entry which is preliminary data.</text>
</comment>
<dbReference type="Gene3D" id="1.10.510.10">
    <property type="entry name" value="Transferase(Phosphotransferase) domain 1"/>
    <property type="match status" value="1"/>
</dbReference>
<feature type="region of interest" description="Disordered" evidence="1">
    <location>
        <begin position="159"/>
        <end position="179"/>
    </location>
</feature>
<feature type="region of interest" description="Disordered" evidence="1">
    <location>
        <begin position="74"/>
        <end position="98"/>
    </location>
</feature>
<proteinExistence type="predicted"/>
<feature type="compositionally biased region" description="Basic residues" evidence="1">
    <location>
        <begin position="204"/>
        <end position="214"/>
    </location>
</feature>
<evidence type="ECO:0000313" key="2">
    <source>
        <dbReference type="EMBL" id="KAJ8304811.1"/>
    </source>
</evidence>
<feature type="compositionally biased region" description="Basic and acidic residues" evidence="1">
    <location>
        <begin position="215"/>
        <end position="226"/>
    </location>
</feature>